<dbReference type="AlphaFoldDB" id="A0A072NI46"/>
<dbReference type="OrthoDB" id="515428at2"/>
<dbReference type="Pfam" id="PF12728">
    <property type="entry name" value="HTH_17"/>
    <property type="match status" value="1"/>
</dbReference>
<protein>
    <submittedName>
        <fullName evidence="2">Transcriptional regulator, AlpA family</fullName>
    </submittedName>
</protein>
<feature type="domain" description="Helix-turn-helix" evidence="1">
    <location>
        <begin position="5"/>
        <end position="54"/>
    </location>
</feature>
<evidence type="ECO:0000313" key="3">
    <source>
        <dbReference type="Proteomes" id="UP000027936"/>
    </source>
</evidence>
<comment type="caution">
    <text evidence="2">The sequence shown here is derived from an EMBL/GenBank/DDBJ whole genome shotgun (WGS) entry which is preliminary data.</text>
</comment>
<evidence type="ECO:0000259" key="1">
    <source>
        <dbReference type="Pfam" id="PF12728"/>
    </source>
</evidence>
<sequence length="63" mass="7111">MDKEFLNVRTLASLLDMSEQTAYKLSREGIIPGRVKVGKSVRFNKEIVMHWLQNGGASDDSKD</sequence>
<organism evidence="2 3">
    <name type="scientific">Schinkia azotoformans MEV2011</name>
    <dbReference type="NCBI Taxonomy" id="1348973"/>
    <lineage>
        <taxon>Bacteria</taxon>
        <taxon>Bacillati</taxon>
        <taxon>Bacillota</taxon>
        <taxon>Bacilli</taxon>
        <taxon>Bacillales</taxon>
        <taxon>Bacillaceae</taxon>
        <taxon>Calidifontibacillus/Schinkia group</taxon>
        <taxon>Schinkia</taxon>
    </lineage>
</organism>
<dbReference type="InterPro" id="IPR041657">
    <property type="entry name" value="HTH_17"/>
</dbReference>
<dbReference type="RefSeq" id="WP_035197461.1">
    <property type="nucleotide sequence ID" value="NZ_JJRY01000020.1"/>
</dbReference>
<evidence type="ECO:0000313" key="2">
    <source>
        <dbReference type="EMBL" id="KEF36927.1"/>
    </source>
</evidence>
<dbReference type="EMBL" id="JJRY01000020">
    <property type="protein sequence ID" value="KEF36927.1"/>
    <property type="molecule type" value="Genomic_DNA"/>
</dbReference>
<reference evidence="2 3" key="1">
    <citation type="submission" date="2014-04" db="EMBL/GenBank/DDBJ databases">
        <title>Draft genome sequence of Bacillus azotoformans MEV2011, a (co-) denitrifying strain unable to grow in the presence of oxygen.</title>
        <authorList>
            <person name="Nielsen M."/>
            <person name="Schreiber L."/>
            <person name="Finster K."/>
            <person name="Schramm A."/>
        </authorList>
    </citation>
    <scope>NUCLEOTIDE SEQUENCE [LARGE SCALE GENOMIC DNA]</scope>
    <source>
        <strain evidence="2 3">MEV2011</strain>
    </source>
</reference>
<name>A0A072NI46_SCHAZ</name>
<accession>A0A072NI46</accession>
<dbReference type="PATRIC" id="fig|1348973.3.peg.3725"/>
<proteinExistence type="predicted"/>
<gene>
    <name evidence="2" type="ORF">M670_03841</name>
</gene>
<dbReference type="Proteomes" id="UP000027936">
    <property type="component" value="Unassembled WGS sequence"/>
</dbReference>